<feature type="binding site" evidence="9">
    <location>
        <position position="145"/>
    </location>
    <ligand>
        <name>4-amino-2-methyl-5-(diphosphooxymethyl)pyrimidine</name>
        <dbReference type="ChEBI" id="CHEBI:57841"/>
    </ligand>
</feature>
<feature type="binding site" evidence="9">
    <location>
        <position position="96"/>
    </location>
    <ligand>
        <name>Mg(2+)</name>
        <dbReference type="ChEBI" id="CHEBI:18420"/>
    </ligand>
</feature>
<dbReference type="HAMAP" id="MF_00097">
    <property type="entry name" value="TMP_synthase"/>
    <property type="match status" value="1"/>
</dbReference>
<evidence type="ECO:0000256" key="6">
    <source>
        <dbReference type="ARBA" id="ARBA00047334"/>
    </source>
</evidence>
<dbReference type="SUPFAM" id="SSF51391">
    <property type="entry name" value="Thiamin phosphate synthase"/>
    <property type="match status" value="1"/>
</dbReference>
<feature type="binding site" evidence="9">
    <location>
        <begin position="192"/>
        <end position="193"/>
    </location>
    <ligand>
        <name>2-[(2R,5Z)-2-carboxy-4-methylthiazol-5(2H)-ylidene]ethyl phosphate</name>
        <dbReference type="ChEBI" id="CHEBI:62899"/>
    </ligand>
</feature>
<evidence type="ECO:0000256" key="7">
    <source>
        <dbReference type="ARBA" id="ARBA00047851"/>
    </source>
</evidence>
<dbReference type="Proteomes" id="UP000051236">
    <property type="component" value="Unassembled WGS sequence"/>
</dbReference>
<evidence type="ECO:0000256" key="2">
    <source>
        <dbReference type="ARBA" id="ARBA00022679"/>
    </source>
</evidence>
<dbReference type="UniPathway" id="UPA00060">
    <property type="reaction ID" value="UER00141"/>
</dbReference>
<dbReference type="GO" id="GO:0005737">
    <property type="term" value="C:cytoplasm"/>
    <property type="evidence" value="ECO:0007669"/>
    <property type="project" value="TreeGrafter"/>
</dbReference>
<dbReference type="STRING" id="1423734.FC83_GL003124"/>
<dbReference type="GO" id="GO:0009229">
    <property type="term" value="P:thiamine diphosphate biosynthetic process"/>
    <property type="evidence" value="ECO:0007669"/>
    <property type="project" value="UniProtKB-UniRule"/>
</dbReference>
<keyword evidence="5 9" id="KW-0784">Thiamine biosynthesis</keyword>
<evidence type="ECO:0000313" key="13">
    <source>
        <dbReference type="EMBL" id="KRM33047.1"/>
    </source>
</evidence>
<evidence type="ECO:0000256" key="3">
    <source>
        <dbReference type="ARBA" id="ARBA00022723"/>
    </source>
</evidence>
<dbReference type="Gene3D" id="3.20.20.70">
    <property type="entry name" value="Aldolase class I"/>
    <property type="match status" value="1"/>
</dbReference>
<name>X0PMA1_9LACO</name>
<dbReference type="PANTHER" id="PTHR20857:SF15">
    <property type="entry name" value="THIAMINE-PHOSPHATE SYNTHASE"/>
    <property type="match status" value="1"/>
</dbReference>
<organism evidence="13 14">
    <name type="scientific">Agrilactobacillus composti DSM 18527 = JCM 14202</name>
    <dbReference type="NCBI Taxonomy" id="1423734"/>
    <lineage>
        <taxon>Bacteria</taxon>
        <taxon>Bacillati</taxon>
        <taxon>Bacillota</taxon>
        <taxon>Bacilli</taxon>
        <taxon>Lactobacillales</taxon>
        <taxon>Lactobacillaceae</taxon>
        <taxon>Agrilactobacillus</taxon>
    </lineage>
</organism>
<dbReference type="NCBIfam" id="TIGR00693">
    <property type="entry name" value="thiE"/>
    <property type="match status" value="1"/>
</dbReference>
<dbReference type="EMBL" id="AZGA01000057">
    <property type="protein sequence ID" value="KRM33047.1"/>
    <property type="molecule type" value="Genomic_DNA"/>
</dbReference>
<dbReference type="FunFam" id="3.20.20.70:FF:000096">
    <property type="entry name" value="Thiamine-phosphate synthase"/>
    <property type="match status" value="1"/>
</dbReference>
<dbReference type="InterPro" id="IPR013785">
    <property type="entry name" value="Aldolase_TIM"/>
</dbReference>
<proteinExistence type="inferred from homology"/>
<evidence type="ECO:0000256" key="9">
    <source>
        <dbReference type="HAMAP-Rule" id="MF_00097"/>
    </source>
</evidence>
<keyword evidence="4 9" id="KW-0460">Magnesium</keyword>
<comment type="cofactor">
    <cofactor evidence="9">
        <name>Mg(2+)</name>
        <dbReference type="ChEBI" id="CHEBI:18420"/>
    </cofactor>
    <text evidence="9">Binds 1 Mg(2+) ion per subunit.</text>
</comment>
<evidence type="ECO:0000256" key="8">
    <source>
        <dbReference type="ARBA" id="ARBA00047883"/>
    </source>
</evidence>
<dbReference type="OrthoDB" id="9812206at2"/>
<dbReference type="RefSeq" id="WP_035450998.1">
    <property type="nucleotide sequence ID" value="NZ_AZGA01000057.1"/>
</dbReference>
<evidence type="ECO:0000259" key="12">
    <source>
        <dbReference type="Pfam" id="PF02581"/>
    </source>
</evidence>
<comment type="caution">
    <text evidence="9">Lacks conserved residue(s) required for the propagation of feature annotation.</text>
</comment>
<dbReference type="GO" id="GO:0004789">
    <property type="term" value="F:thiamine-phosphate diphosphorylase activity"/>
    <property type="evidence" value="ECO:0007669"/>
    <property type="project" value="UniProtKB-UniRule"/>
</dbReference>
<dbReference type="AlphaFoldDB" id="X0PMA1"/>
<feature type="binding site" evidence="9">
    <location>
        <position position="115"/>
    </location>
    <ligand>
        <name>4-amino-2-methyl-5-(diphosphooxymethyl)pyrimidine</name>
        <dbReference type="ChEBI" id="CHEBI:57841"/>
    </ligand>
</feature>
<gene>
    <name evidence="9" type="primary">thiE</name>
    <name evidence="13" type="ORF">FC83_GL003124</name>
</gene>
<accession>X0PMA1</accession>
<feature type="binding site" evidence="9">
    <location>
        <position position="172"/>
    </location>
    <ligand>
        <name>2-[(2R,5Z)-2-carboxy-4-methylthiazol-5(2H)-ylidene]ethyl phosphate</name>
        <dbReference type="ChEBI" id="CHEBI:62899"/>
    </ligand>
</feature>
<comment type="similarity">
    <text evidence="9 10">Belongs to the thiamine-phosphate synthase family.</text>
</comment>
<evidence type="ECO:0000256" key="11">
    <source>
        <dbReference type="RuleBase" id="RU004253"/>
    </source>
</evidence>
<dbReference type="InterPro" id="IPR036206">
    <property type="entry name" value="ThiamineP_synth_sf"/>
</dbReference>
<keyword evidence="2 9" id="KW-0808">Transferase</keyword>
<sequence length="215" mass="22562">MKFDKTMLHTYFIAGTPDIPTGEALEDVVRQALDAGITAFQYREKGPNALTGLRLLTMAQRLQKLCGAYHVPFIVDNDVDLAHRLHADGVHVGQTDAAAAQVVAQVSQEMFIGLSCHTKAQIETANNIPGISYIGSGAIYTSPSKASAPVIGLAGLTALTQISHRPIVAIGGINADNLKDLPATGVAGAAVISLIARSQDIAKTVTAMNAIDYSI</sequence>
<comment type="catalytic activity">
    <reaction evidence="7 9 10">
        <text>2-(2-carboxy-4-methylthiazol-5-yl)ethyl phosphate + 4-amino-2-methyl-5-(diphosphooxymethyl)pyrimidine + 2 H(+) = thiamine phosphate + CO2 + diphosphate</text>
        <dbReference type="Rhea" id="RHEA:47848"/>
        <dbReference type="ChEBI" id="CHEBI:15378"/>
        <dbReference type="ChEBI" id="CHEBI:16526"/>
        <dbReference type="ChEBI" id="CHEBI:33019"/>
        <dbReference type="ChEBI" id="CHEBI:37575"/>
        <dbReference type="ChEBI" id="CHEBI:57841"/>
        <dbReference type="ChEBI" id="CHEBI:62890"/>
        <dbReference type="EC" id="2.5.1.3"/>
    </reaction>
</comment>
<comment type="function">
    <text evidence="9">Condenses 4-methyl-5-(beta-hydroxyethyl)thiazole monophosphate (THZ-P) and 2-methyl-4-amino-5-hydroxymethyl pyrimidine pyrophosphate (HMP-PP) to form thiamine monophosphate (TMP).</text>
</comment>
<protein>
    <recommendedName>
        <fullName evidence="9">Thiamine-phosphate synthase</fullName>
        <shortName evidence="9">TP synthase</shortName>
        <shortName evidence="9">TPS</shortName>
        <ecNumber evidence="9">2.5.1.3</ecNumber>
    </recommendedName>
    <alternativeName>
        <fullName evidence="9">Thiamine-phosphate pyrophosphorylase</fullName>
        <shortName evidence="9">TMP pyrophosphorylase</shortName>
        <shortName evidence="9">TMP-PPase</shortName>
    </alternativeName>
</protein>
<comment type="pathway">
    <text evidence="1 9 11">Cofactor biosynthesis; thiamine diphosphate biosynthesis; thiamine phosphate from 4-amino-2-methyl-5-diphosphomethylpyrimidine and 4-methyl-5-(2-phosphoethyl)-thiazole: step 1/1.</text>
</comment>
<comment type="catalytic activity">
    <reaction evidence="8 9 10">
        <text>2-[(2R,5Z)-2-carboxy-4-methylthiazol-5(2H)-ylidene]ethyl phosphate + 4-amino-2-methyl-5-(diphosphooxymethyl)pyrimidine + 2 H(+) = thiamine phosphate + CO2 + diphosphate</text>
        <dbReference type="Rhea" id="RHEA:47844"/>
        <dbReference type="ChEBI" id="CHEBI:15378"/>
        <dbReference type="ChEBI" id="CHEBI:16526"/>
        <dbReference type="ChEBI" id="CHEBI:33019"/>
        <dbReference type="ChEBI" id="CHEBI:37575"/>
        <dbReference type="ChEBI" id="CHEBI:57841"/>
        <dbReference type="ChEBI" id="CHEBI:62899"/>
        <dbReference type="EC" id="2.5.1.3"/>
    </reaction>
</comment>
<dbReference type="PANTHER" id="PTHR20857">
    <property type="entry name" value="THIAMINE-PHOSPHATE PYROPHOSPHORYLASE"/>
    <property type="match status" value="1"/>
</dbReference>
<dbReference type="InterPro" id="IPR034291">
    <property type="entry name" value="TMP_synthase"/>
</dbReference>
<keyword evidence="3 9" id="KW-0479">Metal-binding</keyword>
<comment type="catalytic activity">
    <reaction evidence="6 9 10">
        <text>4-methyl-5-(2-phosphooxyethyl)-thiazole + 4-amino-2-methyl-5-(diphosphooxymethyl)pyrimidine + H(+) = thiamine phosphate + diphosphate</text>
        <dbReference type="Rhea" id="RHEA:22328"/>
        <dbReference type="ChEBI" id="CHEBI:15378"/>
        <dbReference type="ChEBI" id="CHEBI:33019"/>
        <dbReference type="ChEBI" id="CHEBI:37575"/>
        <dbReference type="ChEBI" id="CHEBI:57841"/>
        <dbReference type="ChEBI" id="CHEBI:58296"/>
        <dbReference type="EC" id="2.5.1.3"/>
    </reaction>
</comment>
<dbReference type="Pfam" id="PF02581">
    <property type="entry name" value="TMP-TENI"/>
    <property type="match status" value="1"/>
</dbReference>
<dbReference type="eggNOG" id="COG0352">
    <property type="taxonomic scope" value="Bacteria"/>
</dbReference>
<reference evidence="13 14" key="1">
    <citation type="journal article" date="2015" name="Genome Announc.">
        <title>Expanding the biotechnology potential of lactobacilli through comparative genomics of 213 strains and associated genera.</title>
        <authorList>
            <person name="Sun Z."/>
            <person name="Harris H.M."/>
            <person name="McCann A."/>
            <person name="Guo C."/>
            <person name="Argimon S."/>
            <person name="Zhang W."/>
            <person name="Yang X."/>
            <person name="Jeffery I.B."/>
            <person name="Cooney J.C."/>
            <person name="Kagawa T.F."/>
            <person name="Liu W."/>
            <person name="Song Y."/>
            <person name="Salvetti E."/>
            <person name="Wrobel A."/>
            <person name="Rasinkangas P."/>
            <person name="Parkhill J."/>
            <person name="Rea M.C."/>
            <person name="O'Sullivan O."/>
            <person name="Ritari J."/>
            <person name="Douillard F.P."/>
            <person name="Paul Ross R."/>
            <person name="Yang R."/>
            <person name="Briner A.E."/>
            <person name="Felis G.E."/>
            <person name="de Vos W.M."/>
            <person name="Barrangou R."/>
            <person name="Klaenhammer T.R."/>
            <person name="Caufield P.W."/>
            <person name="Cui Y."/>
            <person name="Zhang H."/>
            <person name="O'Toole P.W."/>
        </authorList>
    </citation>
    <scope>NUCLEOTIDE SEQUENCE [LARGE SCALE GENOMIC DNA]</scope>
    <source>
        <strain evidence="13 14">DSM 18527</strain>
    </source>
</reference>
<feature type="binding site" evidence="9">
    <location>
        <position position="76"/>
    </location>
    <ligand>
        <name>4-amino-2-methyl-5-(diphosphooxymethyl)pyrimidine</name>
        <dbReference type="ChEBI" id="CHEBI:57841"/>
    </ligand>
</feature>
<evidence type="ECO:0000256" key="10">
    <source>
        <dbReference type="RuleBase" id="RU003826"/>
    </source>
</evidence>
<keyword evidence="14" id="KW-1185">Reference proteome</keyword>
<feature type="binding site" evidence="9">
    <location>
        <begin position="142"/>
        <end position="144"/>
    </location>
    <ligand>
        <name>2-[(2R,5Z)-2-carboxy-4-methylthiazol-5(2H)-ylidene]ethyl phosphate</name>
        <dbReference type="ChEBI" id="CHEBI:62899"/>
    </ligand>
</feature>
<dbReference type="GO" id="GO:0000287">
    <property type="term" value="F:magnesium ion binding"/>
    <property type="evidence" value="ECO:0007669"/>
    <property type="project" value="UniProtKB-UniRule"/>
</dbReference>
<evidence type="ECO:0000313" key="14">
    <source>
        <dbReference type="Proteomes" id="UP000051236"/>
    </source>
</evidence>
<evidence type="ECO:0000256" key="1">
    <source>
        <dbReference type="ARBA" id="ARBA00005165"/>
    </source>
</evidence>
<feature type="domain" description="Thiamine phosphate synthase/TenI" evidence="12">
    <location>
        <begin position="11"/>
        <end position="195"/>
    </location>
</feature>
<feature type="binding site" evidence="9">
    <location>
        <begin position="41"/>
        <end position="45"/>
    </location>
    <ligand>
        <name>4-amino-2-methyl-5-(diphosphooxymethyl)pyrimidine</name>
        <dbReference type="ChEBI" id="CHEBI:57841"/>
    </ligand>
</feature>
<dbReference type="CDD" id="cd00564">
    <property type="entry name" value="TMP_TenI"/>
    <property type="match status" value="1"/>
</dbReference>
<dbReference type="InterPro" id="IPR022998">
    <property type="entry name" value="ThiamineP_synth_TenI"/>
</dbReference>
<dbReference type="EC" id="2.5.1.3" evidence="9"/>
<evidence type="ECO:0000256" key="4">
    <source>
        <dbReference type="ARBA" id="ARBA00022842"/>
    </source>
</evidence>
<evidence type="ECO:0000256" key="5">
    <source>
        <dbReference type="ARBA" id="ARBA00022977"/>
    </source>
</evidence>
<comment type="caution">
    <text evidence="13">The sequence shown here is derived from an EMBL/GenBank/DDBJ whole genome shotgun (WGS) entry which is preliminary data.</text>
</comment>
<dbReference type="GO" id="GO:0009228">
    <property type="term" value="P:thiamine biosynthetic process"/>
    <property type="evidence" value="ECO:0007669"/>
    <property type="project" value="UniProtKB-KW"/>
</dbReference>
<dbReference type="PATRIC" id="fig|1423734.3.peg.3174"/>